<proteinExistence type="predicted"/>
<sequence>MDTKRTLREKLAPTIPCQSALDLIDKLLVCDPSKRLDADQSLAHEFFQEEPLPGDLSCLSSSGISFLEYLSQAHRSRNVAAVAAHMNNFRSAGPQNFRGRGGVLPGGLSGAMNGAANAFRYRGLPPDPDNSNINFDRIY</sequence>
<dbReference type="OrthoDB" id="204883at2759"/>
<evidence type="ECO:0000313" key="1">
    <source>
        <dbReference type="EMBL" id="VDN11594.1"/>
    </source>
</evidence>
<evidence type="ECO:0000313" key="2">
    <source>
        <dbReference type="Proteomes" id="UP000281553"/>
    </source>
</evidence>
<dbReference type="Proteomes" id="UP000281553">
    <property type="component" value="Unassembled WGS sequence"/>
</dbReference>
<reference evidence="1 2" key="1">
    <citation type="submission" date="2018-11" db="EMBL/GenBank/DDBJ databases">
        <authorList>
            <consortium name="Pathogen Informatics"/>
        </authorList>
    </citation>
    <scope>NUCLEOTIDE SEQUENCE [LARGE SCALE GENOMIC DNA]</scope>
</reference>
<dbReference type="AlphaFoldDB" id="A0A3P7L4K5"/>
<evidence type="ECO:0008006" key="3">
    <source>
        <dbReference type="Google" id="ProtNLM"/>
    </source>
</evidence>
<dbReference type="EMBL" id="UYRU01051805">
    <property type="protein sequence ID" value="VDN11594.1"/>
    <property type="molecule type" value="Genomic_DNA"/>
</dbReference>
<dbReference type="Gene3D" id="1.10.510.10">
    <property type="entry name" value="Transferase(Phosphotransferase) domain 1"/>
    <property type="match status" value="1"/>
</dbReference>
<accession>A0A3P7L4K5</accession>
<keyword evidence="2" id="KW-1185">Reference proteome</keyword>
<name>A0A3P7L4K5_DIBLA</name>
<organism evidence="1 2">
    <name type="scientific">Dibothriocephalus latus</name>
    <name type="common">Fish tapeworm</name>
    <name type="synonym">Diphyllobothrium latum</name>
    <dbReference type="NCBI Taxonomy" id="60516"/>
    <lineage>
        <taxon>Eukaryota</taxon>
        <taxon>Metazoa</taxon>
        <taxon>Spiralia</taxon>
        <taxon>Lophotrochozoa</taxon>
        <taxon>Platyhelminthes</taxon>
        <taxon>Cestoda</taxon>
        <taxon>Eucestoda</taxon>
        <taxon>Diphyllobothriidea</taxon>
        <taxon>Diphyllobothriidae</taxon>
        <taxon>Dibothriocephalus</taxon>
    </lineage>
</organism>
<gene>
    <name evidence="1" type="ORF">DILT_LOCUS7425</name>
</gene>
<dbReference type="SUPFAM" id="SSF56112">
    <property type="entry name" value="Protein kinase-like (PK-like)"/>
    <property type="match status" value="1"/>
</dbReference>
<dbReference type="InterPro" id="IPR011009">
    <property type="entry name" value="Kinase-like_dom_sf"/>
</dbReference>
<protein>
    <recommendedName>
        <fullName evidence="3">Protein kinase domain-containing protein</fullName>
    </recommendedName>
</protein>